<comment type="caution">
    <text evidence="1">The sequence shown here is derived from an EMBL/GenBank/DDBJ whole genome shotgun (WGS) entry which is preliminary data.</text>
</comment>
<evidence type="ECO:0000313" key="2">
    <source>
        <dbReference type="Proteomes" id="UP000754750"/>
    </source>
</evidence>
<dbReference type="AlphaFoldDB" id="A0A928Q3P6"/>
<dbReference type="SUPFAM" id="SSF54913">
    <property type="entry name" value="GlnB-like"/>
    <property type="match status" value="1"/>
</dbReference>
<sequence length="129" mass="13865">MLDTALSKKLSLIVAIVNRHQGEKVSKLLNSEHLNFNYIFLGHGTASSELLNYLGIGETEKDIVLSSAPAEKVPELMKKLQHEMQLDKAGSGVAFTIPISSVGGSKTLSLMTGEFQKGKGDSCDCCEPV</sequence>
<dbReference type="InterPro" id="IPR011322">
    <property type="entry name" value="N-reg_PII-like_a/b"/>
</dbReference>
<accession>A0A928Q3P6</accession>
<dbReference type="RefSeq" id="WP_020073723.1">
    <property type="nucleotide sequence ID" value="NZ_JBKWRC010000003.1"/>
</dbReference>
<protein>
    <submittedName>
        <fullName evidence="1">Uncharacterized protein</fullName>
    </submittedName>
</protein>
<evidence type="ECO:0000313" key="1">
    <source>
        <dbReference type="EMBL" id="MBE6834208.1"/>
    </source>
</evidence>
<proteinExistence type="predicted"/>
<organism evidence="1 2">
    <name type="scientific">Faecalispora sporosphaeroides</name>
    <dbReference type="NCBI Taxonomy" id="1549"/>
    <lineage>
        <taxon>Bacteria</taxon>
        <taxon>Bacillati</taxon>
        <taxon>Bacillota</taxon>
        <taxon>Clostridia</taxon>
        <taxon>Eubacteriales</taxon>
        <taxon>Oscillospiraceae</taxon>
        <taxon>Faecalispora</taxon>
    </lineage>
</organism>
<gene>
    <name evidence="1" type="ORF">E7512_11645</name>
</gene>
<name>A0A928Q3P6_9FIRM</name>
<dbReference type="EMBL" id="SVNY01000006">
    <property type="protein sequence ID" value="MBE6834208.1"/>
    <property type="molecule type" value="Genomic_DNA"/>
</dbReference>
<reference evidence="1" key="1">
    <citation type="submission" date="2019-04" db="EMBL/GenBank/DDBJ databases">
        <title>Evolution of Biomass-Degrading Anaerobic Consortia Revealed by Metagenomics.</title>
        <authorList>
            <person name="Peng X."/>
        </authorList>
    </citation>
    <scope>NUCLEOTIDE SEQUENCE</scope>
    <source>
        <strain evidence="1">SIG551</strain>
    </source>
</reference>
<dbReference type="Proteomes" id="UP000754750">
    <property type="component" value="Unassembled WGS sequence"/>
</dbReference>